<dbReference type="OrthoDB" id="434092at2759"/>
<feature type="region of interest" description="Disordered" evidence="11">
    <location>
        <begin position="302"/>
        <end position="337"/>
    </location>
</feature>
<dbReference type="GO" id="GO:0005789">
    <property type="term" value="C:endoplasmic reticulum membrane"/>
    <property type="evidence" value="ECO:0007669"/>
    <property type="project" value="TreeGrafter"/>
</dbReference>
<protein>
    <recommendedName>
        <fullName evidence="10">Elongation of very long chain fatty acids protein</fullName>
        <ecNumber evidence="10">2.3.1.199</ecNumber>
    </recommendedName>
    <alternativeName>
        <fullName evidence="10">Very-long-chain 3-oxoacyl-CoA synthase</fullName>
    </alternativeName>
</protein>
<feature type="transmembrane region" description="Helical" evidence="10">
    <location>
        <begin position="174"/>
        <end position="196"/>
    </location>
</feature>
<feature type="transmembrane region" description="Helical" evidence="10">
    <location>
        <begin position="238"/>
        <end position="257"/>
    </location>
</feature>
<dbReference type="GO" id="GO:0030148">
    <property type="term" value="P:sphingolipid biosynthetic process"/>
    <property type="evidence" value="ECO:0007669"/>
    <property type="project" value="TreeGrafter"/>
</dbReference>
<keyword evidence="6 10" id="KW-1133">Transmembrane helix</keyword>
<feature type="transmembrane region" description="Helical" evidence="10">
    <location>
        <begin position="29"/>
        <end position="49"/>
    </location>
</feature>
<feature type="transmembrane region" description="Helical" evidence="10">
    <location>
        <begin position="120"/>
        <end position="138"/>
    </location>
</feature>
<reference evidence="12" key="1">
    <citation type="submission" date="2020-11" db="EMBL/GenBank/DDBJ databases">
        <authorList>
            <person name="Tran Van P."/>
        </authorList>
    </citation>
    <scope>NUCLEOTIDE SEQUENCE</scope>
</reference>
<keyword evidence="4 10" id="KW-0812">Transmembrane</keyword>
<dbReference type="GO" id="GO:0042761">
    <property type="term" value="P:very long-chain fatty acid biosynthetic process"/>
    <property type="evidence" value="ECO:0007669"/>
    <property type="project" value="TreeGrafter"/>
</dbReference>
<dbReference type="EMBL" id="LR900064">
    <property type="protein sequence ID" value="CAD7244039.1"/>
    <property type="molecule type" value="Genomic_DNA"/>
</dbReference>
<dbReference type="AlphaFoldDB" id="A0A7R8X5X1"/>
<feature type="transmembrane region" description="Helical" evidence="10">
    <location>
        <begin position="150"/>
        <end position="168"/>
    </location>
</feature>
<evidence type="ECO:0000313" key="12">
    <source>
        <dbReference type="EMBL" id="CAD7244039.1"/>
    </source>
</evidence>
<name>A0A7R8X5X1_9CRUS</name>
<dbReference type="GO" id="GO:0034626">
    <property type="term" value="P:fatty acid elongation, polyunsaturated fatty acid"/>
    <property type="evidence" value="ECO:0007669"/>
    <property type="project" value="TreeGrafter"/>
</dbReference>
<keyword evidence="13" id="KW-1185">Reference proteome</keyword>
<dbReference type="GO" id="GO:0009922">
    <property type="term" value="F:fatty acid elongase activity"/>
    <property type="evidence" value="ECO:0007669"/>
    <property type="project" value="UniProtKB-EC"/>
</dbReference>
<evidence type="ECO:0000256" key="4">
    <source>
        <dbReference type="ARBA" id="ARBA00022692"/>
    </source>
</evidence>
<comment type="catalytic activity">
    <reaction evidence="10">
        <text>a very-long-chain acyl-CoA + malonyl-CoA + H(+) = a very-long-chain 3-oxoacyl-CoA + CO2 + CoA</text>
        <dbReference type="Rhea" id="RHEA:32727"/>
        <dbReference type="ChEBI" id="CHEBI:15378"/>
        <dbReference type="ChEBI" id="CHEBI:16526"/>
        <dbReference type="ChEBI" id="CHEBI:57287"/>
        <dbReference type="ChEBI" id="CHEBI:57384"/>
        <dbReference type="ChEBI" id="CHEBI:90725"/>
        <dbReference type="ChEBI" id="CHEBI:90736"/>
        <dbReference type="EC" id="2.3.1.199"/>
    </reaction>
</comment>
<evidence type="ECO:0000256" key="10">
    <source>
        <dbReference type="RuleBase" id="RU361115"/>
    </source>
</evidence>
<keyword evidence="5 10" id="KW-0276">Fatty acid metabolism</keyword>
<evidence type="ECO:0000256" key="3">
    <source>
        <dbReference type="ARBA" id="ARBA00022679"/>
    </source>
</evidence>
<evidence type="ECO:0000256" key="1">
    <source>
        <dbReference type="ARBA" id="ARBA00004141"/>
    </source>
</evidence>
<keyword evidence="7 10" id="KW-0443">Lipid metabolism</keyword>
<dbReference type="GO" id="GO:0034625">
    <property type="term" value="P:fatty acid elongation, monounsaturated fatty acid"/>
    <property type="evidence" value="ECO:0007669"/>
    <property type="project" value="TreeGrafter"/>
</dbReference>
<keyword evidence="3 10" id="KW-0808">Transferase</keyword>
<comment type="subcellular location">
    <subcellularLocation>
        <location evidence="1">Membrane</location>
        <topology evidence="1">Multi-pass membrane protein</topology>
    </subcellularLocation>
</comment>
<evidence type="ECO:0000313" key="13">
    <source>
        <dbReference type="Proteomes" id="UP000677054"/>
    </source>
</evidence>
<organism evidence="12">
    <name type="scientific">Darwinula stevensoni</name>
    <dbReference type="NCBI Taxonomy" id="69355"/>
    <lineage>
        <taxon>Eukaryota</taxon>
        <taxon>Metazoa</taxon>
        <taxon>Ecdysozoa</taxon>
        <taxon>Arthropoda</taxon>
        <taxon>Crustacea</taxon>
        <taxon>Oligostraca</taxon>
        <taxon>Ostracoda</taxon>
        <taxon>Podocopa</taxon>
        <taxon>Podocopida</taxon>
        <taxon>Darwinulocopina</taxon>
        <taxon>Darwinuloidea</taxon>
        <taxon>Darwinulidae</taxon>
        <taxon>Darwinula</taxon>
    </lineage>
</organism>
<gene>
    <name evidence="12" type="ORF">DSTB1V02_LOCUS3943</name>
</gene>
<evidence type="ECO:0000256" key="6">
    <source>
        <dbReference type="ARBA" id="ARBA00022989"/>
    </source>
</evidence>
<proteinExistence type="inferred from homology"/>
<comment type="similarity">
    <text evidence="10">Belongs to the ELO family.</text>
</comment>
<evidence type="ECO:0000256" key="8">
    <source>
        <dbReference type="ARBA" id="ARBA00023136"/>
    </source>
</evidence>
<feature type="transmembrane region" description="Helical" evidence="10">
    <location>
        <begin position="208"/>
        <end position="226"/>
    </location>
</feature>
<feature type="transmembrane region" description="Helical" evidence="10">
    <location>
        <begin position="70"/>
        <end position="90"/>
    </location>
</feature>
<keyword evidence="8 10" id="KW-0472">Membrane</keyword>
<evidence type="ECO:0000256" key="9">
    <source>
        <dbReference type="ARBA" id="ARBA00023160"/>
    </source>
</evidence>
<dbReference type="PANTHER" id="PTHR11157:SF167">
    <property type="entry name" value="ELONGATION OF VERY LONG CHAIN FATTY ACIDS PROTEIN"/>
    <property type="match status" value="1"/>
</dbReference>
<evidence type="ECO:0000256" key="7">
    <source>
        <dbReference type="ARBA" id="ARBA00023098"/>
    </source>
</evidence>
<accession>A0A7R8X5X1</accession>
<evidence type="ECO:0000256" key="5">
    <source>
        <dbReference type="ARBA" id="ARBA00022832"/>
    </source>
</evidence>
<dbReference type="InterPro" id="IPR002076">
    <property type="entry name" value="ELO_fam"/>
</dbReference>
<sequence>MEILREMVYQPIHWYNDLMINKRDKRVDGWLFMSGPLPTLSICLFYVILVKVIGPRYMKNRPPFDIRRLLVVYNFVQMIFSIWLCQYIYFSGWHQYYSLRCQPVDYSDDPLAKRMTFASWWYYMSKFTEFFDTIFFVMRKKFEHVSTLHVVHHGVMPMSVWFGVKFTPGGHSTFFGLLNSFVHIIMYFYYMMAALGPSWHKYLWWKKYLTSLQMVQFICIFVHAFQLLFIDCDYPKAFSWWIGGHAVLFFFLFTDFYKKAYTHKRNKSKMGHKNGLSKAFFNSIPCLQQFDVMEHHQDSDIKANGTTHAGKNGYPANGLIHRKSDSANGHSNGHLNGYANGHANGHCATMHNGHANGDLHGSRKDK</sequence>
<dbReference type="EMBL" id="CAJPEV010000547">
    <property type="protein sequence ID" value="CAG0886358.1"/>
    <property type="molecule type" value="Genomic_DNA"/>
</dbReference>
<evidence type="ECO:0000256" key="2">
    <source>
        <dbReference type="ARBA" id="ARBA00022516"/>
    </source>
</evidence>
<dbReference type="GO" id="GO:0019367">
    <property type="term" value="P:fatty acid elongation, saturated fatty acid"/>
    <property type="evidence" value="ECO:0007669"/>
    <property type="project" value="TreeGrafter"/>
</dbReference>
<dbReference type="Pfam" id="PF01151">
    <property type="entry name" value="ELO"/>
    <property type="match status" value="1"/>
</dbReference>
<keyword evidence="9 10" id="KW-0275">Fatty acid biosynthesis</keyword>
<dbReference type="PANTHER" id="PTHR11157">
    <property type="entry name" value="FATTY ACID ACYL TRANSFERASE-RELATED"/>
    <property type="match status" value="1"/>
</dbReference>
<keyword evidence="2 10" id="KW-0444">Lipid biosynthesis</keyword>
<dbReference type="Proteomes" id="UP000677054">
    <property type="component" value="Unassembled WGS sequence"/>
</dbReference>
<evidence type="ECO:0000256" key="11">
    <source>
        <dbReference type="SAM" id="MobiDB-lite"/>
    </source>
</evidence>
<dbReference type="EC" id="2.3.1.199" evidence="10"/>